<evidence type="ECO:0000313" key="2">
    <source>
        <dbReference type="EMBL" id="AEW95836.1"/>
    </source>
</evidence>
<dbReference type="eggNOG" id="ENOG50330G5">
    <property type="taxonomic scope" value="Bacteria"/>
</dbReference>
<gene>
    <name evidence="2" type="ordered locus">SCATT_34650</name>
</gene>
<name>G8WSK2_STREN</name>
<dbReference type="Pfam" id="PF14016">
    <property type="entry name" value="DUF4232"/>
    <property type="match status" value="1"/>
</dbReference>
<accession>G8WSK2</accession>
<dbReference type="EMBL" id="CP003219">
    <property type="protein sequence ID" value="AEW95836.1"/>
    <property type="molecule type" value="Genomic_DNA"/>
</dbReference>
<dbReference type="OrthoDB" id="3400969at2"/>
<organism evidence="2 3">
    <name type="scientific">Streptantibioticus cattleyicolor (strain ATCC 35852 / DSM 46488 / JCM 4925 / NBRC 14057 / NRRL 8057)</name>
    <name type="common">Streptomyces cattleya</name>
    <dbReference type="NCBI Taxonomy" id="1003195"/>
    <lineage>
        <taxon>Bacteria</taxon>
        <taxon>Bacillati</taxon>
        <taxon>Actinomycetota</taxon>
        <taxon>Actinomycetes</taxon>
        <taxon>Kitasatosporales</taxon>
        <taxon>Streptomycetaceae</taxon>
        <taxon>Streptantibioticus</taxon>
    </lineage>
</organism>
<evidence type="ECO:0000313" key="3">
    <source>
        <dbReference type="Proteomes" id="UP000007842"/>
    </source>
</evidence>
<keyword evidence="3" id="KW-1185">Reference proteome</keyword>
<dbReference type="HOGENOM" id="CLU_160042_0_0_11"/>
<evidence type="ECO:0000259" key="1">
    <source>
        <dbReference type="Pfam" id="PF14016"/>
    </source>
</evidence>
<proteinExistence type="predicted"/>
<dbReference type="Proteomes" id="UP000007842">
    <property type="component" value="Chromosome"/>
</dbReference>
<dbReference type="InterPro" id="IPR025326">
    <property type="entry name" value="DUF4232"/>
</dbReference>
<protein>
    <submittedName>
        <fullName evidence="2">Putative secreted protein</fullName>
    </submittedName>
</protein>
<dbReference type="PATRIC" id="fig|1003195.29.peg.3458"/>
<dbReference type="STRING" id="1003195.SCATT_34650"/>
<dbReference type="KEGG" id="scy:SCATT_34650"/>
<feature type="domain" description="DUF4232" evidence="1">
    <location>
        <begin position="6"/>
        <end position="127"/>
    </location>
</feature>
<reference evidence="3" key="1">
    <citation type="submission" date="2011-12" db="EMBL/GenBank/DDBJ databases">
        <title>Complete genome sequence of Streptomyces cattleya strain DSM 46488.</title>
        <authorList>
            <person name="Ou H.-Y."/>
            <person name="Li P."/>
            <person name="Zhao C."/>
            <person name="O'Hagan D."/>
            <person name="Deng Z."/>
        </authorList>
    </citation>
    <scope>NUCLEOTIDE SEQUENCE [LARGE SCALE GENOMIC DNA]</scope>
    <source>
        <strain evidence="3">ATCC 35852 / DSM 46488 / JCM 4925 / NBRC 14057 / NRRL 8057</strain>
    </source>
</reference>
<dbReference type="AlphaFoldDB" id="G8WSK2"/>
<sequence>MAQRDASVGAGQYYSKLVFTNVSGTTCTLTGFPGVSYVKGGGVQSGNPAQRTGGDVRTVTLPPHGTAVATLHDANGVGGYDPKECQLSAAEGLRIYPPNQKAALFLPWKTQHCAGPGVHSLSITSVQQG</sequence>